<evidence type="ECO:0000313" key="7">
    <source>
        <dbReference type="EMBL" id="MBW0144636.1"/>
    </source>
</evidence>
<evidence type="ECO:0000256" key="3">
    <source>
        <dbReference type="ARBA" id="ARBA00022989"/>
    </source>
</evidence>
<keyword evidence="8" id="KW-1185">Reference proteome</keyword>
<dbReference type="Proteomes" id="UP000698028">
    <property type="component" value="Unassembled WGS sequence"/>
</dbReference>
<evidence type="ECO:0000256" key="1">
    <source>
        <dbReference type="ARBA" id="ARBA00004167"/>
    </source>
</evidence>
<evidence type="ECO:0000256" key="4">
    <source>
        <dbReference type="ARBA" id="ARBA00023136"/>
    </source>
</evidence>
<evidence type="ECO:0000313" key="8">
    <source>
        <dbReference type="Proteomes" id="UP000698028"/>
    </source>
</evidence>
<dbReference type="NCBIfam" id="TIGR01352">
    <property type="entry name" value="tonB_Cterm"/>
    <property type="match status" value="1"/>
</dbReference>
<dbReference type="Pfam" id="PF03544">
    <property type="entry name" value="TonB_C"/>
    <property type="match status" value="1"/>
</dbReference>
<name>A0ABS6V505_9SPHN</name>
<comment type="subcellular location">
    <subcellularLocation>
        <location evidence="1">Membrane</location>
        <topology evidence="1">Single-pass membrane protein</topology>
    </subcellularLocation>
</comment>
<organism evidence="7 8">
    <name type="scientific">Sphingomicrobium clamense</name>
    <dbReference type="NCBI Taxonomy" id="2851013"/>
    <lineage>
        <taxon>Bacteria</taxon>
        <taxon>Pseudomonadati</taxon>
        <taxon>Pseudomonadota</taxon>
        <taxon>Alphaproteobacteria</taxon>
        <taxon>Sphingomonadales</taxon>
        <taxon>Sphingomonadaceae</taxon>
        <taxon>Sphingomicrobium</taxon>
    </lineage>
</organism>
<dbReference type="RefSeq" id="WP_218632606.1">
    <property type="nucleotide sequence ID" value="NZ_JAHVAH010000001.1"/>
</dbReference>
<keyword evidence="2" id="KW-0812">Transmembrane</keyword>
<protein>
    <submittedName>
        <fullName evidence="7">Energy transducer TonB</fullName>
    </submittedName>
</protein>
<gene>
    <name evidence="7" type="ORF">KTQ36_04925</name>
</gene>
<dbReference type="InterPro" id="IPR037682">
    <property type="entry name" value="TonB_C"/>
</dbReference>
<accession>A0ABS6V505</accession>
<dbReference type="PROSITE" id="PS52015">
    <property type="entry name" value="TONB_CTD"/>
    <property type="match status" value="1"/>
</dbReference>
<comment type="caution">
    <text evidence="7">The sequence shown here is derived from an EMBL/GenBank/DDBJ whole genome shotgun (WGS) entry which is preliminary data.</text>
</comment>
<feature type="region of interest" description="Disordered" evidence="5">
    <location>
        <begin position="1"/>
        <end position="27"/>
    </location>
</feature>
<evidence type="ECO:0000259" key="6">
    <source>
        <dbReference type="PROSITE" id="PS52015"/>
    </source>
</evidence>
<evidence type="ECO:0000256" key="2">
    <source>
        <dbReference type="ARBA" id="ARBA00022692"/>
    </source>
</evidence>
<dbReference type="InterPro" id="IPR006260">
    <property type="entry name" value="TonB/TolA_C"/>
</dbReference>
<proteinExistence type="predicted"/>
<sequence length="205" mass="22236">MKRRPTEIPYIPKDKRRSRLAPREGGKILKRNKGVEALRRTDTKKDPEKAKNGCGCAFFLIVGLFAFADQIVEFVGDVFDGEGPRIVTTPPPPPVQEPPTTIILEEGVAQAPRGDVRGVFTPDDYPTASLRAEEEGTVRAIVSVGTDGVPTACDVTQSSGYARLDATTCSIILERARFAPALDAEGQPVEGTYSTPPIRWEIPSS</sequence>
<feature type="domain" description="TonB C-terminal" evidence="6">
    <location>
        <begin position="110"/>
        <end position="205"/>
    </location>
</feature>
<keyword evidence="4" id="KW-0472">Membrane</keyword>
<reference evidence="7 8" key="1">
    <citation type="submission" date="2021-07" db="EMBL/GenBank/DDBJ databases">
        <title>The draft genome sequence of Sphingomicrobium sp. B8.</title>
        <authorList>
            <person name="Mu L."/>
        </authorList>
    </citation>
    <scope>NUCLEOTIDE SEQUENCE [LARGE SCALE GENOMIC DNA]</scope>
    <source>
        <strain evidence="7 8">B8</strain>
    </source>
</reference>
<keyword evidence="3" id="KW-1133">Transmembrane helix</keyword>
<dbReference type="EMBL" id="JAHVAH010000001">
    <property type="protein sequence ID" value="MBW0144636.1"/>
    <property type="molecule type" value="Genomic_DNA"/>
</dbReference>
<evidence type="ECO:0000256" key="5">
    <source>
        <dbReference type="SAM" id="MobiDB-lite"/>
    </source>
</evidence>